<feature type="region of interest" description="Disordered" evidence="1">
    <location>
        <begin position="150"/>
        <end position="208"/>
    </location>
</feature>
<dbReference type="EMBL" id="JARKHS020001404">
    <property type="protein sequence ID" value="KAK8787810.1"/>
    <property type="molecule type" value="Genomic_DNA"/>
</dbReference>
<evidence type="ECO:0000256" key="1">
    <source>
        <dbReference type="SAM" id="MobiDB-lite"/>
    </source>
</evidence>
<dbReference type="AlphaFoldDB" id="A0AAQ4FKX9"/>
<feature type="compositionally biased region" description="Polar residues" evidence="1">
    <location>
        <begin position="36"/>
        <end position="50"/>
    </location>
</feature>
<feature type="compositionally biased region" description="Acidic residues" evidence="1">
    <location>
        <begin position="741"/>
        <end position="752"/>
    </location>
</feature>
<keyword evidence="3" id="KW-1185">Reference proteome</keyword>
<accession>A0AAQ4FKX9</accession>
<feature type="compositionally biased region" description="Polar residues" evidence="1">
    <location>
        <begin position="625"/>
        <end position="662"/>
    </location>
</feature>
<reference evidence="2 3" key="1">
    <citation type="journal article" date="2023" name="Arcadia Sci">
        <title>De novo assembly of a long-read Amblyomma americanum tick genome.</title>
        <authorList>
            <person name="Chou S."/>
            <person name="Poskanzer K.E."/>
            <person name="Rollins M."/>
            <person name="Thuy-Boun P.S."/>
        </authorList>
    </citation>
    <scope>NUCLEOTIDE SEQUENCE [LARGE SCALE GENOMIC DNA]</scope>
    <source>
        <strain evidence="2">F_SG_1</strain>
        <tissue evidence="2">Salivary glands</tissue>
    </source>
</reference>
<organism evidence="2 3">
    <name type="scientific">Amblyomma americanum</name>
    <name type="common">Lone star tick</name>
    <dbReference type="NCBI Taxonomy" id="6943"/>
    <lineage>
        <taxon>Eukaryota</taxon>
        <taxon>Metazoa</taxon>
        <taxon>Ecdysozoa</taxon>
        <taxon>Arthropoda</taxon>
        <taxon>Chelicerata</taxon>
        <taxon>Arachnida</taxon>
        <taxon>Acari</taxon>
        <taxon>Parasitiformes</taxon>
        <taxon>Ixodida</taxon>
        <taxon>Ixodoidea</taxon>
        <taxon>Ixodidae</taxon>
        <taxon>Amblyomminae</taxon>
        <taxon>Amblyomma</taxon>
    </lineage>
</organism>
<protein>
    <submittedName>
        <fullName evidence="2">Uncharacterized protein</fullName>
    </submittedName>
</protein>
<feature type="compositionally biased region" description="Low complexity" evidence="1">
    <location>
        <begin position="79"/>
        <end position="92"/>
    </location>
</feature>
<feature type="compositionally biased region" description="Polar residues" evidence="1">
    <location>
        <begin position="195"/>
        <end position="208"/>
    </location>
</feature>
<proteinExistence type="predicted"/>
<feature type="region of interest" description="Disordered" evidence="1">
    <location>
        <begin position="515"/>
        <end position="551"/>
    </location>
</feature>
<feature type="compositionally biased region" description="Pro residues" evidence="1">
    <location>
        <begin position="185"/>
        <end position="194"/>
    </location>
</feature>
<feature type="region of interest" description="Disordered" evidence="1">
    <location>
        <begin position="1"/>
        <end position="56"/>
    </location>
</feature>
<feature type="region of interest" description="Disordered" evidence="1">
    <location>
        <begin position="79"/>
        <end position="98"/>
    </location>
</feature>
<feature type="region of interest" description="Disordered" evidence="1">
    <location>
        <begin position="585"/>
        <end position="752"/>
    </location>
</feature>
<feature type="non-terminal residue" evidence="2">
    <location>
        <position position="752"/>
    </location>
</feature>
<evidence type="ECO:0000313" key="3">
    <source>
        <dbReference type="Proteomes" id="UP001321473"/>
    </source>
</evidence>
<feature type="compositionally biased region" description="Polar residues" evidence="1">
    <location>
        <begin position="150"/>
        <end position="160"/>
    </location>
</feature>
<name>A0AAQ4FKX9_AMBAM</name>
<gene>
    <name evidence="2" type="ORF">V5799_022410</name>
</gene>
<feature type="compositionally biased region" description="Polar residues" evidence="1">
    <location>
        <begin position="1"/>
        <end position="27"/>
    </location>
</feature>
<sequence>MSGQPPTQTSSAPSLPAQSESGPQESPWQAALKYFNTATNPNEATSQNPPSAGGPFSRLQSALGYLADRALVQTSITIESSSDATASSSATAGGREQPSPIAKALDYVSLSVFAPEMIRSSSSSSSIGVTIVRPLSRSCLRDVRSTPNLVANVPGVSQQRRPPGPRASVPTVRSRYRLRLVPSTPGQPEPPRPVTPTQSEASVTSVTTTQPSYQSGQYYYACNASGQPSSYYVLLPSGASSCRQEHSCCSECRCGYRYPDPLEIFRTFSMQMNSYRNFGLQNPFGMSSILPYWPLPQHPYYFYPPGPIVPSFQTWLSSRSSNSNSSRDSGRGQCEQCAWEARQKRASPAKAVRDFSTLVQAAPSGQQPLRLKNKVPRKCAKFEGQPVIASAMGVQAAGAGVKAVAQEAQGPEASTKASEFLGKPIESDPGQMTAAAPVPPDFLATRKTTDKEELQAPPGSAAATVEQLGAAFDATKSLPTSAIQPSLMVEGQDQASAGTSPITTQAPGIAPIEPQATTASGAQPSLSAEAKDQVSPGLSDMTKPPASLPMVQSLGSLEPQAAVTGSPQQASDNLPFVNFTEQKQQGALEAGRAGAGVSPIQGTAAPSVPGPLSMQSLPQQPAELQPTSPTNMVPGPLSSQSPGTQLSLPQQPAELQTTSPQNAAAERGVSQQPPVMYSMPETMAVQPPGPPQPRAGMSVADAAPAEQLPPENALQDAASEDEGEVPRELSAPTAATTGAFGDDEDTENMTEK</sequence>
<dbReference type="Proteomes" id="UP001321473">
    <property type="component" value="Unassembled WGS sequence"/>
</dbReference>
<evidence type="ECO:0000313" key="2">
    <source>
        <dbReference type="EMBL" id="KAK8787810.1"/>
    </source>
</evidence>
<comment type="caution">
    <text evidence="2">The sequence shown here is derived from an EMBL/GenBank/DDBJ whole genome shotgun (WGS) entry which is preliminary data.</text>
</comment>
<feature type="compositionally biased region" description="Polar residues" evidence="1">
    <location>
        <begin position="515"/>
        <end position="526"/>
    </location>
</feature>